<dbReference type="CDD" id="cd22338">
    <property type="entry name" value="NaeI-like"/>
    <property type="match status" value="1"/>
</dbReference>
<keyword evidence="1" id="KW-0540">Nuclease</keyword>
<dbReference type="Pfam" id="PF09126">
    <property type="entry name" value="NaeI"/>
    <property type="match status" value="1"/>
</dbReference>
<evidence type="ECO:0000313" key="6">
    <source>
        <dbReference type="Proteomes" id="UP001157914"/>
    </source>
</evidence>
<dbReference type="RefSeq" id="WP_155189170.1">
    <property type="nucleotide sequence ID" value="NZ_BAAAEA010000001.1"/>
</dbReference>
<dbReference type="Gene3D" id="3.40.600.10">
    <property type="entry name" value="DNA mismatch repair MutH/Restriction endonuclease, type II"/>
    <property type="match status" value="1"/>
</dbReference>
<protein>
    <submittedName>
        <fullName evidence="5">Restriction endonuclease NaeI</fullName>
    </submittedName>
</protein>
<name>A0ABY1NEA8_9HYPH</name>
<accession>A0ABY1NEA8</accession>
<evidence type="ECO:0000313" key="5">
    <source>
        <dbReference type="EMBL" id="SMP07610.1"/>
    </source>
</evidence>
<evidence type="ECO:0000256" key="2">
    <source>
        <dbReference type="ARBA" id="ARBA00022759"/>
    </source>
</evidence>
<dbReference type="Proteomes" id="UP001157914">
    <property type="component" value="Unassembled WGS sequence"/>
</dbReference>
<dbReference type="Gene3D" id="1.10.10.10">
    <property type="entry name" value="Winged helix-like DNA-binding domain superfamily/Winged helix DNA-binding domain"/>
    <property type="match status" value="1"/>
</dbReference>
<proteinExistence type="predicted"/>
<dbReference type="InterPro" id="IPR015210">
    <property type="entry name" value="NaeI"/>
</dbReference>
<keyword evidence="2 5" id="KW-0255">Endonuclease</keyword>
<reference evidence="5 6" key="1">
    <citation type="submission" date="2017-05" db="EMBL/GenBank/DDBJ databases">
        <authorList>
            <person name="Varghese N."/>
            <person name="Submissions S."/>
        </authorList>
    </citation>
    <scope>NUCLEOTIDE SEQUENCE [LARGE SCALE GENOMIC DNA]</scope>
    <source>
        <strain evidence="5 6">DSM 15949</strain>
    </source>
</reference>
<dbReference type="InterPro" id="IPR037057">
    <property type="entry name" value="DNA_rep_MutH/T2_RE_sf"/>
</dbReference>
<organism evidence="5 6">
    <name type="scientific">Roseibium denhamense</name>
    <dbReference type="NCBI Taxonomy" id="76305"/>
    <lineage>
        <taxon>Bacteria</taxon>
        <taxon>Pseudomonadati</taxon>
        <taxon>Pseudomonadota</taxon>
        <taxon>Alphaproteobacteria</taxon>
        <taxon>Hyphomicrobiales</taxon>
        <taxon>Stappiaceae</taxon>
        <taxon>Roseibium</taxon>
    </lineage>
</organism>
<evidence type="ECO:0000259" key="4">
    <source>
        <dbReference type="Pfam" id="PF09126"/>
    </source>
</evidence>
<evidence type="ECO:0000256" key="3">
    <source>
        <dbReference type="ARBA" id="ARBA00022801"/>
    </source>
</evidence>
<keyword evidence="3" id="KW-0378">Hydrolase</keyword>
<dbReference type="EMBL" id="FXTT01000001">
    <property type="protein sequence ID" value="SMP07610.1"/>
    <property type="molecule type" value="Genomic_DNA"/>
</dbReference>
<dbReference type="InterPro" id="IPR011335">
    <property type="entry name" value="Restrct_endonuc-II-like"/>
</dbReference>
<dbReference type="SUPFAM" id="SSF52980">
    <property type="entry name" value="Restriction endonuclease-like"/>
    <property type="match status" value="1"/>
</dbReference>
<evidence type="ECO:0000256" key="1">
    <source>
        <dbReference type="ARBA" id="ARBA00022722"/>
    </source>
</evidence>
<gene>
    <name evidence="5" type="ORF">SAMN06265374_0879</name>
</gene>
<dbReference type="GO" id="GO:0004519">
    <property type="term" value="F:endonuclease activity"/>
    <property type="evidence" value="ECO:0007669"/>
    <property type="project" value="UniProtKB-KW"/>
</dbReference>
<feature type="domain" description="Type II restriction enzyme NaeI" evidence="4">
    <location>
        <begin position="33"/>
        <end position="272"/>
    </location>
</feature>
<comment type="caution">
    <text evidence="5">The sequence shown here is derived from an EMBL/GenBank/DDBJ whole genome shotgun (WGS) entry which is preliminary data.</text>
</comment>
<dbReference type="InterPro" id="IPR036388">
    <property type="entry name" value="WH-like_DNA-bd_sf"/>
</dbReference>
<keyword evidence="6" id="KW-1185">Reference proteome</keyword>
<sequence>MIHSAAKVDKAKLDSIAAELFRLVGGKEVFVARFPEIISDAVDFVIDPIRTARTRVSELDNVEKTFIGLKVEHFLRDFIGVPKGLRDLRLADEDVDVKNTVRNNWMIPPETFRNSEPCILVMVATDERLCSLGIIIAREEYLNKPNRDGKRSIRKQSFENICWIFKDKPLPESRYEGLDMLRFRELRSLKGGSKRAAEFFRENLKKPVHRSVLQALLFDQKDYMKRVRGNGGARDILLLEKTVILSGYYHAALIEAFDLPRCERDEFVSHVCSAKEWEQVLSSEY</sequence>